<dbReference type="KEGG" id="mng:MNEG_1316"/>
<evidence type="ECO:0000256" key="1">
    <source>
        <dbReference type="ARBA" id="ARBA00022729"/>
    </source>
</evidence>
<proteinExistence type="predicted"/>
<protein>
    <recommendedName>
        <fullName evidence="4">Alginate lyase domain-containing protein</fullName>
    </recommendedName>
</protein>
<keyword evidence="6" id="KW-1185">Reference proteome</keyword>
<accession>A0A0D2N2J3</accession>
<sequence length="679" mass="72164">MTVVSQPVPKLAPKVIEDIRSKALTAAPRFLRKRYKSFRPRVNSTSGFLHPAGFAGPAELAAMQAGIEFQLQPVAAATKVLLTGEGVPRKYYSGGWAFRTDTPAEGYEGPMPMEKVMVDWGGVAAENQLCPFNYPEGAPQGSCAHVSLVEIDSMMSFKQAMAYLVTGNEAHAQLASDIILAWSTKNKEVGPRNKNGPLESAWSCSAMARAVELLRSSWPDFSKQTLSAYLNWLDEVLYPQMDFYTDVITPTALNNGRKHLYGNWHASVADCFVSAGILADDRVRYEKGVALLKKTTAEYFKWGRGEWAEWAGQARLVGESSETLRDIFHTQFGLGSLLQAAESAWIQGRDEYSTADYALAAAMEFHARIINARDARDETAMPPGYKFFESIPPAPEGCAWRWDMESQIWTSWGRPVNSSANGNRTAGSNATMVSGDDDDGDDDGPLKANATANANATGNATFAGSSANSAGSPVFVGVNTTANTIQPTVNATVNGSLAAASAPAYAPVSLANLAAYGPLAASSSDNATTGLPAVGPNVPGNTTSNSSLVALNATVTANATIDVNATVAANATIDVNATVAANVTLDSNTTAAANATLAVNATLNGTVDSNATVAPPPGPPPAVQCSVLNDGHKYVLGIKYIPAGWELGFNHFVGRLGMQMPETAAMLQRYPVDWYEFCW</sequence>
<dbReference type="Gene3D" id="2.160.10.10">
    <property type="entry name" value="Hexapeptide repeat proteins"/>
    <property type="match status" value="1"/>
</dbReference>
<dbReference type="EMBL" id="KK100348">
    <property type="protein sequence ID" value="KIZ06632.1"/>
    <property type="molecule type" value="Genomic_DNA"/>
</dbReference>
<dbReference type="GeneID" id="25730594"/>
<gene>
    <name evidence="5" type="ORF">MNEG_1316</name>
</gene>
<evidence type="ECO:0000256" key="3">
    <source>
        <dbReference type="SAM" id="MobiDB-lite"/>
    </source>
</evidence>
<organism evidence="5 6">
    <name type="scientific">Monoraphidium neglectum</name>
    <dbReference type="NCBI Taxonomy" id="145388"/>
    <lineage>
        <taxon>Eukaryota</taxon>
        <taxon>Viridiplantae</taxon>
        <taxon>Chlorophyta</taxon>
        <taxon>core chlorophytes</taxon>
        <taxon>Chlorophyceae</taxon>
        <taxon>CS clade</taxon>
        <taxon>Sphaeropleales</taxon>
        <taxon>Selenastraceae</taxon>
        <taxon>Monoraphidium</taxon>
    </lineage>
</organism>
<evidence type="ECO:0000256" key="2">
    <source>
        <dbReference type="ARBA" id="ARBA00023239"/>
    </source>
</evidence>
<name>A0A0D2N2J3_9CHLO</name>
<feature type="compositionally biased region" description="Polar residues" evidence="3">
    <location>
        <begin position="416"/>
        <end position="432"/>
    </location>
</feature>
<keyword evidence="2" id="KW-0456">Lyase</keyword>
<evidence type="ECO:0000259" key="4">
    <source>
        <dbReference type="Pfam" id="PF05426"/>
    </source>
</evidence>
<dbReference type="InterPro" id="IPR011004">
    <property type="entry name" value="Trimer_LpxA-like_sf"/>
</dbReference>
<dbReference type="Gene3D" id="1.50.10.100">
    <property type="entry name" value="Chondroitin AC/alginate lyase"/>
    <property type="match status" value="1"/>
</dbReference>
<dbReference type="Pfam" id="PF05426">
    <property type="entry name" value="Alginate_lyase"/>
    <property type="match status" value="1"/>
</dbReference>
<dbReference type="STRING" id="145388.A0A0D2N2J3"/>
<evidence type="ECO:0000313" key="6">
    <source>
        <dbReference type="Proteomes" id="UP000054498"/>
    </source>
</evidence>
<dbReference type="InterPro" id="IPR008929">
    <property type="entry name" value="Chondroitin_lyas"/>
</dbReference>
<dbReference type="RefSeq" id="XP_013905651.1">
    <property type="nucleotide sequence ID" value="XM_014050197.1"/>
</dbReference>
<dbReference type="AlphaFoldDB" id="A0A0D2N2J3"/>
<feature type="region of interest" description="Disordered" evidence="3">
    <location>
        <begin position="413"/>
        <end position="451"/>
    </location>
</feature>
<dbReference type="SUPFAM" id="SSF51161">
    <property type="entry name" value="Trimeric LpxA-like enzymes"/>
    <property type="match status" value="1"/>
</dbReference>
<dbReference type="OrthoDB" id="5302720at2759"/>
<evidence type="ECO:0000313" key="5">
    <source>
        <dbReference type="EMBL" id="KIZ06632.1"/>
    </source>
</evidence>
<dbReference type="Proteomes" id="UP000054498">
    <property type="component" value="Unassembled WGS sequence"/>
</dbReference>
<dbReference type="GO" id="GO:0016829">
    <property type="term" value="F:lyase activity"/>
    <property type="evidence" value="ECO:0007669"/>
    <property type="project" value="UniProtKB-KW"/>
</dbReference>
<keyword evidence="1" id="KW-0732">Signal</keyword>
<reference evidence="5 6" key="1">
    <citation type="journal article" date="2013" name="BMC Genomics">
        <title>Reconstruction of the lipid metabolism for the microalga Monoraphidium neglectum from its genome sequence reveals characteristics suitable for biofuel production.</title>
        <authorList>
            <person name="Bogen C."/>
            <person name="Al-Dilaimi A."/>
            <person name="Albersmeier A."/>
            <person name="Wichmann J."/>
            <person name="Grundmann M."/>
            <person name="Rupp O."/>
            <person name="Lauersen K.J."/>
            <person name="Blifernez-Klassen O."/>
            <person name="Kalinowski J."/>
            <person name="Goesmann A."/>
            <person name="Mussgnug J.H."/>
            <person name="Kruse O."/>
        </authorList>
    </citation>
    <scope>NUCLEOTIDE SEQUENCE [LARGE SCALE GENOMIC DNA]</scope>
    <source>
        <strain evidence="5 6">SAG 48.87</strain>
    </source>
</reference>
<dbReference type="SUPFAM" id="SSF48230">
    <property type="entry name" value="Chondroitin AC/alginate lyase"/>
    <property type="match status" value="1"/>
</dbReference>
<dbReference type="InterPro" id="IPR008397">
    <property type="entry name" value="Alginate_lyase_dom"/>
</dbReference>
<feature type="domain" description="Alginate lyase" evidence="4">
    <location>
        <begin position="142"/>
        <end position="370"/>
    </location>
</feature>